<evidence type="ECO:0000259" key="2">
    <source>
        <dbReference type="Pfam" id="PF09407"/>
    </source>
</evidence>
<comment type="caution">
    <text evidence="3">The sequence shown here is derived from an EMBL/GenBank/DDBJ whole genome shotgun (WGS) entry which is preliminary data.</text>
</comment>
<name>A0A1J5R0X3_9ZZZZ</name>
<dbReference type="EMBL" id="MLJW01000878">
    <property type="protein sequence ID" value="OIQ81813.1"/>
    <property type="molecule type" value="Genomic_DNA"/>
</dbReference>
<feature type="domain" description="AbiEi antitoxin C-terminal" evidence="2">
    <location>
        <begin position="130"/>
        <end position="242"/>
    </location>
</feature>
<evidence type="ECO:0000313" key="3">
    <source>
        <dbReference type="EMBL" id="OIQ81813.1"/>
    </source>
</evidence>
<protein>
    <recommendedName>
        <fullName evidence="2">AbiEi antitoxin C-terminal domain-containing protein</fullName>
    </recommendedName>
</protein>
<dbReference type="AlphaFoldDB" id="A0A1J5R0X3"/>
<organism evidence="3">
    <name type="scientific">mine drainage metagenome</name>
    <dbReference type="NCBI Taxonomy" id="410659"/>
    <lineage>
        <taxon>unclassified sequences</taxon>
        <taxon>metagenomes</taxon>
        <taxon>ecological metagenomes</taxon>
    </lineage>
</organism>
<evidence type="ECO:0000256" key="1">
    <source>
        <dbReference type="SAM" id="MobiDB-lite"/>
    </source>
</evidence>
<accession>A0A1J5R0X3</accession>
<gene>
    <name evidence="3" type="ORF">GALL_364110</name>
</gene>
<reference evidence="3" key="1">
    <citation type="submission" date="2016-10" db="EMBL/GenBank/DDBJ databases">
        <title>Sequence of Gallionella enrichment culture.</title>
        <authorList>
            <person name="Poehlein A."/>
            <person name="Muehling M."/>
            <person name="Daniel R."/>
        </authorList>
    </citation>
    <scope>NUCLEOTIDE SEQUENCE</scope>
</reference>
<dbReference type="Pfam" id="PF09407">
    <property type="entry name" value="AbiEi_1"/>
    <property type="match status" value="1"/>
</dbReference>
<feature type="region of interest" description="Disordered" evidence="1">
    <location>
        <begin position="1"/>
        <end position="23"/>
    </location>
</feature>
<proteinExistence type="predicted"/>
<dbReference type="InterPro" id="IPR018547">
    <property type="entry name" value="AbiEi_C"/>
</dbReference>
<sequence>MPVDMSSEPNEGPQASALRIGEPRGGEGSSFAVQFLVRATEFCTVDVERDALRMIERAPMRTVRAADLVGVYAHPGPELSVLERRGVVRRLAHGTYCAVPREHVGTAWRPSLEAATAAIATALYGDRIPVLTGLTAARMHRTLPRAIGTGYVAVPTQRRPQRFADRDGGVRFAMRDVTALDAVLVQTDLGPTLVTTPEQTVLDLARSDPRAEDLEAQDAITTLCPECNVAVLEVIAGRQRMRATLGRVMASQ</sequence>